<evidence type="ECO:0000313" key="2">
    <source>
        <dbReference type="Proteomes" id="UP001152795"/>
    </source>
</evidence>
<protein>
    <submittedName>
        <fullName evidence="1">Partial</fullName>
    </submittedName>
</protein>
<gene>
    <name evidence="1" type="ORF">PACLA_8A061071</name>
</gene>
<dbReference type="Proteomes" id="UP001152795">
    <property type="component" value="Unassembled WGS sequence"/>
</dbReference>
<name>A0A6S7H5P7_PARCT</name>
<organism evidence="1 2">
    <name type="scientific">Paramuricea clavata</name>
    <name type="common">Red gorgonian</name>
    <name type="synonym">Violescent sea-whip</name>
    <dbReference type="NCBI Taxonomy" id="317549"/>
    <lineage>
        <taxon>Eukaryota</taxon>
        <taxon>Metazoa</taxon>
        <taxon>Cnidaria</taxon>
        <taxon>Anthozoa</taxon>
        <taxon>Octocorallia</taxon>
        <taxon>Malacalcyonacea</taxon>
        <taxon>Plexauridae</taxon>
        <taxon>Paramuricea</taxon>
    </lineage>
</organism>
<dbReference type="OrthoDB" id="6007942at2759"/>
<dbReference type="AlphaFoldDB" id="A0A6S7H5P7"/>
<comment type="caution">
    <text evidence="1">The sequence shown here is derived from an EMBL/GenBank/DDBJ whole genome shotgun (WGS) entry which is preliminary data.</text>
</comment>
<evidence type="ECO:0000313" key="1">
    <source>
        <dbReference type="EMBL" id="CAB3998262.1"/>
    </source>
</evidence>
<reference evidence="1" key="1">
    <citation type="submission" date="2020-04" db="EMBL/GenBank/DDBJ databases">
        <authorList>
            <person name="Alioto T."/>
            <person name="Alioto T."/>
            <person name="Gomez Garrido J."/>
        </authorList>
    </citation>
    <scope>NUCLEOTIDE SEQUENCE</scope>
    <source>
        <strain evidence="1">A484AB</strain>
    </source>
</reference>
<accession>A0A6S7H5P7</accession>
<proteinExistence type="predicted"/>
<keyword evidence="2" id="KW-1185">Reference proteome</keyword>
<sequence length="135" mass="15446">MAESIQATAVRGTGKGKPKRDSMCRLEEVVQSATGEGIPEALAHLLTYHCRESDTEMRRFVYRSMFSFLSRERGVDNGASLVYPQEILDAVRVLYPDGIKDYPPRAGKRKRLYEVTLEELVQEYRTLKRSPSPEY</sequence>
<dbReference type="EMBL" id="CACRXK020003312">
    <property type="protein sequence ID" value="CAB3998262.1"/>
    <property type="molecule type" value="Genomic_DNA"/>
</dbReference>